<feature type="compositionally biased region" description="Low complexity" evidence="4">
    <location>
        <begin position="445"/>
        <end position="456"/>
    </location>
</feature>
<organism evidence="8 9">
    <name type="scientific">Struthidea cinerea</name>
    <dbReference type="NCBI Taxonomy" id="181839"/>
    <lineage>
        <taxon>Eukaryota</taxon>
        <taxon>Metazoa</taxon>
        <taxon>Chordata</taxon>
        <taxon>Craniata</taxon>
        <taxon>Vertebrata</taxon>
        <taxon>Euteleostomi</taxon>
        <taxon>Archelosauria</taxon>
        <taxon>Archosauria</taxon>
        <taxon>Dinosauria</taxon>
        <taxon>Saurischia</taxon>
        <taxon>Theropoda</taxon>
        <taxon>Coelurosauria</taxon>
        <taxon>Aves</taxon>
        <taxon>Neognathae</taxon>
        <taxon>Neoaves</taxon>
        <taxon>Telluraves</taxon>
        <taxon>Australaves</taxon>
        <taxon>Passeriformes</taxon>
        <taxon>Corvoidea</taxon>
        <taxon>Corcoracidae</taxon>
        <taxon>Struthidea</taxon>
    </lineage>
</organism>
<dbReference type="Gene3D" id="3.90.190.10">
    <property type="entry name" value="Protein tyrosine phosphatase superfamily"/>
    <property type="match status" value="1"/>
</dbReference>
<evidence type="ECO:0000256" key="4">
    <source>
        <dbReference type="SAM" id="MobiDB-lite"/>
    </source>
</evidence>
<evidence type="ECO:0000259" key="5">
    <source>
        <dbReference type="PROSITE" id="PS50054"/>
    </source>
</evidence>
<name>A0A7K8FFW9_9CORV</name>
<feature type="domain" description="Rhodanese" evidence="7">
    <location>
        <begin position="23"/>
        <end position="138"/>
    </location>
</feature>
<evidence type="ECO:0000256" key="2">
    <source>
        <dbReference type="ARBA" id="ARBA00022801"/>
    </source>
</evidence>
<protein>
    <submittedName>
        <fullName evidence="8">DUS16 phosphatase</fullName>
    </submittedName>
</protein>
<dbReference type="Gene3D" id="3.40.250.10">
    <property type="entry name" value="Rhodanese-like domain"/>
    <property type="match status" value="1"/>
</dbReference>
<dbReference type="InterPro" id="IPR000387">
    <property type="entry name" value="Tyr_Pase_dom"/>
</dbReference>
<keyword evidence="2" id="KW-0378">Hydrolase</keyword>
<dbReference type="PRINTS" id="PR01764">
    <property type="entry name" value="MAPKPHPHTASE"/>
</dbReference>
<dbReference type="EMBL" id="VZTI01003059">
    <property type="protein sequence ID" value="NXB62099.1"/>
    <property type="molecule type" value="Genomic_DNA"/>
</dbReference>
<dbReference type="InterPro" id="IPR016130">
    <property type="entry name" value="Tyr_Pase_AS"/>
</dbReference>
<dbReference type="Pfam" id="PF00782">
    <property type="entry name" value="DSPc"/>
    <property type="match status" value="1"/>
</dbReference>
<feature type="domain" description="Tyrosine-protein phosphatase" evidence="5">
    <location>
        <begin position="159"/>
        <end position="301"/>
    </location>
</feature>
<accession>A0A7K8FFW9</accession>
<dbReference type="PANTHER" id="PTHR10159:SF343">
    <property type="entry name" value="DUAL SPECIFICITY PROTEIN PHOSPHATASE 16"/>
    <property type="match status" value="1"/>
</dbReference>
<sequence length="630" mass="69180">MADEMSRTQLIVAEKLVALLESGTEKLLLIDSRPFVEYNTSHILDAININCSKLMKRRLQQDKVLITELIQHSAKHKIEIDCKQEVVVYDQSSKDVTSLSSDCFLTVLLGKLEKNFSSVYLLSGGFAEFSSSFPGLCEGKSTLIPTCISQPCLPVSNTGPTRILPHLYLGCQRDVLNKELMQQNDIGYVLNASNTCPKPDFIPESHFLRVPVNDSFCEKILPWLDKSVDFIEKAKASNGHVLVHCLAGISRSATIAIAYIMKRMDMSLDEAYRFVKEKRPTISPNFNFLGQLLDFEKKIKNQSGQPGHISKLKLLHLEKSSEHVQGLEGGQSSLSPSQLCLSAASELLEPKPTDGGTAPRGHPAPLEDGPLVQGINGLHVSLDKVEDSNRLKRSFSLDIKSVSYSASSSCVTASVQGFASSEDTLEYYKHAAALEGGSKLCQFSPVQEVSEQSPESSPDKEQGPLLYPLHRSGSVEDTYRTNFVFGLSTSQQQLAKSAAGLGLKGWHSDILAPQPSSLTNSWYFAAESSHFYSASAVFGGGAASPAYSCSQRPSGCEQPGAVRRRPRQADRGDSRRSWHEESSFEKQFKRRSCQMEFGESILADNRSREELGKVGSQSSFSGSMEIIEVS</sequence>
<dbReference type="GO" id="GO:0043409">
    <property type="term" value="P:negative regulation of MAPK cascade"/>
    <property type="evidence" value="ECO:0007669"/>
    <property type="project" value="TreeGrafter"/>
</dbReference>
<evidence type="ECO:0000313" key="8">
    <source>
        <dbReference type="EMBL" id="NXB62099.1"/>
    </source>
</evidence>
<dbReference type="InterPro" id="IPR036873">
    <property type="entry name" value="Rhodanese-like_dom_sf"/>
</dbReference>
<dbReference type="Proteomes" id="UP000548317">
    <property type="component" value="Unassembled WGS sequence"/>
</dbReference>
<keyword evidence="9" id="KW-1185">Reference proteome</keyword>
<feature type="region of interest" description="Disordered" evidence="4">
    <location>
        <begin position="445"/>
        <end position="467"/>
    </location>
</feature>
<dbReference type="GO" id="GO:0017017">
    <property type="term" value="F:MAP kinase tyrosine/serine/threonine phosphatase activity"/>
    <property type="evidence" value="ECO:0007669"/>
    <property type="project" value="InterPro"/>
</dbReference>
<dbReference type="SMART" id="SM00450">
    <property type="entry name" value="RHOD"/>
    <property type="match status" value="1"/>
</dbReference>
<dbReference type="PROSITE" id="PS50054">
    <property type="entry name" value="TYR_PHOSPHATASE_DUAL"/>
    <property type="match status" value="1"/>
</dbReference>
<dbReference type="PROSITE" id="PS00383">
    <property type="entry name" value="TYR_PHOSPHATASE_1"/>
    <property type="match status" value="1"/>
</dbReference>
<dbReference type="PANTHER" id="PTHR10159">
    <property type="entry name" value="DUAL SPECIFICITY PROTEIN PHOSPHATASE"/>
    <property type="match status" value="1"/>
</dbReference>
<feature type="region of interest" description="Disordered" evidence="4">
    <location>
        <begin position="548"/>
        <end position="591"/>
    </location>
</feature>
<dbReference type="GO" id="GO:0005634">
    <property type="term" value="C:nucleus"/>
    <property type="evidence" value="ECO:0007669"/>
    <property type="project" value="TreeGrafter"/>
</dbReference>
<evidence type="ECO:0000256" key="1">
    <source>
        <dbReference type="ARBA" id="ARBA00008601"/>
    </source>
</evidence>
<dbReference type="SMART" id="SM00195">
    <property type="entry name" value="DSPc"/>
    <property type="match status" value="1"/>
</dbReference>
<dbReference type="FunFam" id="3.40.250.10:FF:000016">
    <property type="entry name" value="Dual specificity phosphatase 16 (Predicted)"/>
    <property type="match status" value="1"/>
</dbReference>
<dbReference type="InterPro" id="IPR001763">
    <property type="entry name" value="Rhodanese-like_dom"/>
</dbReference>
<feature type="non-terminal residue" evidence="8">
    <location>
        <position position="1"/>
    </location>
</feature>
<evidence type="ECO:0000259" key="6">
    <source>
        <dbReference type="PROSITE" id="PS50056"/>
    </source>
</evidence>
<feature type="compositionally biased region" description="Basic and acidic residues" evidence="4">
    <location>
        <begin position="567"/>
        <end position="587"/>
    </location>
</feature>
<feature type="region of interest" description="Disordered" evidence="4">
    <location>
        <begin position="611"/>
        <end position="630"/>
    </location>
</feature>
<dbReference type="InterPro" id="IPR020422">
    <property type="entry name" value="TYR_PHOSPHATASE_DUAL_dom"/>
</dbReference>
<dbReference type="InterPro" id="IPR008343">
    <property type="entry name" value="MKP"/>
</dbReference>
<dbReference type="GO" id="GO:0008330">
    <property type="term" value="F:protein tyrosine/threonine phosphatase activity"/>
    <property type="evidence" value="ECO:0007669"/>
    <property type="project" value="TreeGrafter"/>
</dbReference>
<dbReference type="SUPFAM" id="SSF52799">
    <property type="entry name" value="(Phosphotyrosine protein) phosphatases II"/>
    <property type="match status" value="1"/>
</dbReference>
<evidence type="ECO:0000313" key="9">
    <source>
        <dbReference type="Proteomes" id="UP000548317"/>
    </source>
</evidence>
<dbReference type="PROSITE" id="PS50206">
    <property type="entry name" value="RHODANESE_3"/>
    <property type="match status" value="1"/>
</dbReference>
<evidence type="ECO:0000259" key="7">
    <source>
        <dbReference type="PROSITE" id="PS50206"/>
    </source>
</evidence>
<reference evidence="8 9" key="1">
    <citation type="submission" date="2019-09" db="EMBL/GenBank/DDBJ databases">
        <title>Bird 10,000 Genomes (B10K) Project - Family phase.</title>
        <authorList>
            <person name="Zhang G."/>
        </authorList>
    </citation>
    <scope>NUCLEOTIDE SEQUENCE [LARGE SCALE GENOMIC DNA]</scope>
    <source>
        <strain evidence="8">B10K-DU-029-33</strain>
        <tissue evidence="8">Heart</tissue>
    </source>
</reference>
<comment type="similarity">
    <text evidence="1">Belongs to the protein-tyrosine phosphatase family. Non-receptor class dual specificity subfamily.</text>
</comment>
<dbReference type="GO" id="GO:0033550">
    <property type="term" value="F:MAP kinase tyrosine phosphatase activity"/>
    <property type="evidence" value="ECO:0007669"/>
    <property type="project" value="TreeGrafter"/>
</dbReference>
<feature type="region of interest" description="Disordered" evidence="4">
    <location>
        <begin position="350"/>
        <end position="370"/>
    </location>
</feature>
<keyword evidence="3" id="KW-0904">Protein phosphatase</keyword>
<dbReference type="GO" id="GO:0005737">
    <property type="term" value="C:cytoplasm"/>
    <property type="evidence" value="ECO:0007669"/>
    <property type="project" value="TreeGrafter"/>
</dbReference>
<dbReference type="AlphaFoldDB" id="A0A7K8FFW9"/>
<gene>
    <name evidence="8" type="primary">Dusp16</name>
    <name evidence="8" type="ORF">STRCIN_R02794</name>
</gene>
<dbReference type="InterPro" id="IPR000340">
    <property type="entry name" value="Dual-sp_phosphatase_cat-dom"/>
</dbReference>
<comment type="caution">
    <text evidence="8">The sequence shown here is derived from an EMBL/GenBank/DDBJ whole genome shotgun (WGS) entry which is preliminary data.</text>
</comment>
<dbReference type="InterPro" id="IPR029021">
    <property type="entry name" value="Prot-tyrosine_phosphatase-like"/>
</dbReference>
<evidence type="ECO:0000256" key="3">
    <source>
        <dbReference type="ARBA" id="ARBA00022912"/>
    </source>
</evidence>
<dbReference type="SUPFAM" id="SSF52821">
    <property type="entry name" value="Rhodanese/Cell cycle control phosphatase"/>
    <property type="match status" value="1"/>
</dbReference>
<dbReference type="CDD" id="cd01446">
    <property type="entry name" value="DSP_MapKP"/>
    <property type="match status" value="1"/>
</dbReference>
<proteinExistence type="inferred from homology"/>
<dbReference type="PROSITE" id="PS50056">
    <property type="entry name" value="TYR_PHOSPHATASE_2"/>
    <property type="match status" value="1"/>
</dbReference>
<feature type="domain" description="Tyrosine specific protein phosphatases" evidence="6">
    <location>
        <begin position="228"/>
        <end position="282"/>
    </location>
</feature>
<dbReference type="FunFam" id="3.90.190.10:FF:000050">
    <property type="entry name" value="Dual specificity phosphatase 16 (Predicted)"/>
    <property type="match status" value="1"/>
</dbReference>
<feature type="non-terminal residue" evidence="8">
    <location>
        <position position="630"/>
    </location>
</feature>
<dbReference type="Pfam" id="PF00581">
    <property type="entry name" value="Rhodanese"/>
    <property type="match status" value="1"/>
</dbReference>